<dbReference type="EMBL" id="PQXL01001074">
    <property type="protein sequence ID" value="THV43696.1"/>
    <property type="molecule type" value="Genomic_DNA"/>
</dbReference>
<sequence length="227" mass="25837">MNKKGFYGEPLRKQALEKAYKDWVESEKERNRREETSTNRDTIVVSKSKHTVERRPKRSKSDDEYKNSIGTMSKDAELMIAANRRVTRSSRKTIEDTSLSPPPPSNNILQRPTVCDDDVQDPNKLDGQASADGNDIEGKDLAETTVGDKDLEQPVVNSNVKKFVRKNKYALLPPKGSAPPKFTRYFKYPNDHLGFWELPGIKLMSQNIKEINREAIAKAYAENPPKE</sequence>
<feature type="compositionally biased region" description="Basic and acidic residues" evidence="1">
    <location>
        <begin position="50"/>
        <end position="66"/>
    </location>
</feature>
<dbReference type="Proteomes" id="UP000308671">
    <property type="component" value="Unassembled WGS sequence"/>
</dbReference>
<comment type="caution">
    <text evidence="2">The sequence shown here is derived from an EMBL/GenBank/DDBJ whole genome shotgun (WGS) entry which is preliminary data.</text>
</comment>
<feature type="region of interest" description="Disordered" evidence="1">
    <location>
        <begin position="23"/>
        <end position="138"/>
    </location>
</feature>
<name>A0A4V4HT10_9HELO</name>
<reference evidence="2 3" key="1">
    <citation type="submission" date="2017-12" db="EMBL/GenBank/DDBJ databases">
        <title>Comparative genomics of Botrytis spp.</title>
        <authorList>
            <person name="Valero-Jimenez C.A."/>
            <person name="Tapia P."/>
            <person name="Veloso J."/>
            <person name="Silva-Moreno E."/>
            <person name="Staats M."/>
            <person name="Valdes J.H."/>
            <person name="Van Kan J.A.L."/>
        </authorList>
    </citation>
    <scope>NUCLEOTIDE SEQUENCE [LARGE SCALE GENOMIC DNA]</scope>
    <source>
        <strain evidence="2 3">MUCL435</strain>
    </source>
</reference>
<dbReference type="AlphaFoldDB" id="A0A4V4HT10"/>
<protein>
    <submittedName>
        <fullName evidence="2">Uncharacterized protein</fullName>
    </submittedName>
</protein>
<evidence type="ECO:0000313" key="2">
    <source>
        <dbReference type="EMBL" id="THV43696.1"/>
    </source>
</evidence>
<gene>
    <name evidence="2" type="ORF">BGAL_1079g00020</name>
</gene>
<evidence type="ECO:0000313" key="3">
    <source>
        <dbReference type="Proteomes" id="UP000308671"/>
    </source>
</evidence>
<feature type="compositionally biased region" description="Basic and acidic residues" evidence="1">
    <location>
        <begin position="23"/>
        <end position="38"/>
    </location>
</feature>
<organism evidence="2 3">
    <name type="scientific">Botrytis galanthina</name>
    <dbReference type="NCBI Taxonomy" id="278940"/>
    <lineage>
        <taxon>Eukaryota</taxon>
        <taxon>Fungi</taxon>
        <taxon>Dikarya</taxon>
        <taxon>Ascomycota</taxon>
        <taxon>Pezizomycotina</taxon>
        <taxon>Leotiomycetes</taxon>
        <taxon>Helotiales</taxon>
        <taxon>Sclerotiniaceae</taxon>
        <taxon>Botrytis</taxon>
    </lineage>
</organism>
<keyword evidence="3" id="KW-1185">Reference proteome</keyword>
<accession>A0A4V4HT10</accession>
<proteinExistence type="predicted"/>
<evidence type="ECO:0000256" key="1">
    <source>
        <dbReference type="SAM" id="MobiDB-lite"/>
    </source>
</evidence>